<feature type="transmembrane region" description="Helical" evidence="1">
    <location>
        <begin position="173"/>
        <end position="194"/>
    </location>
</feature>
<organism evidence="2 3">
    <name type="scientific">Flavobacterium johnsoniae</name>
    <name type="common">Cytophaga johnsonae</name>
    <dbReference type="NCBI Taxonomy" id="986"/>
    <lineage>
        <taxon>Bacteria</taxon>
        <taxon>Pseudomonadati</taxon>
        <taxon>Bacteroidota</taxon>
        <taxon>Flavobacteriia</taxon>
        <taxon>Flavobacteriales</taxon>
        <taxon>Flavobacteriaceae</taxon>
        <taxon>Flavobacterium</taxon>
    </lineage>
</organism>
<name>A0A1M5NKP4_FLAJO</name>
<dbReference type="AlphaFoldDB" id="A0A1M5NKP4"/>
<proteinExistence type="predicted"/>
<dbReference type="EMBL" id="FQWH01000005">
    <property type="protein sequence ID" value="SHG90120.1"/>
    <property type="molecule type" value="Genomic_DNA"/>
</dbReference>
<gene>
    <name evidence="2" type="ORF">SAMN05444388_10546</name>
</gene>
<keyword evidence="1" id="KW-0812">Transmembrane</keyword>
<dbReference type="Proteomes" id="UP000184112">
    <property type="component" value="Unassembled WGS sequence"/>
</dbReference>
<sequence length="301" mass="35506">MNNGCKILSNQNLDINIDKLLAQRRLYSNAKKVNYFLITITVLSPIIISFFTNFTTFKIDDKNWIYVIYSIIAIIGEKILDIYIERCKKTAASIQEDFDITVFSLPENELLNTTFIDLEIIRKYSKKDKLNLKKVDKVTNWYSREIGIIDTNIAILFCQRMNICYDQNIKKKYCILLILLSITTFSVLLIFAMISDFTLQKFLIEVIFPSMPLFIFTYKEYKTNLETVDNLQKLKEIIEDRLDLVSINDSVDVQELRKIQDRIYQNRILSPLIPDFIYKILWSELEDQMNYSVKNKIIQLS</sequence>
<protein>
    <submittedName>
        <fullName evidence="2">Uncharacterized protein</fullName>
    </submittedName>
</protein>
<reference evidence="2 3" key="1">
    <citation type="submission" date="2016-11" db="EMBL/GenBank/DDBJ databases">
        <authorList>
            <person name="Jaros S."/>
            <person name="Januszkiewicz K."/>
            <person name="Wedrychowicz H."/>
        </authorList>
    </citation>
    <scope>NUCLEOTIDE SEQUENCE [LARGE SCALE GENOMIC DNA]</scope>
    <source>
        <strain evidence="2 3">DSM 6792</strain>
    </source>
</reference>
<dbReference type="RefSeq" id="WP_073409592.1">
    <property type="nucleotide sequence ID" value="NZ_FQWH01000005.1"/>
</dbReference>
<dbReference type="Pfam" id="PF18159">
    <property type="entry name" value="S_4TM"/>
    <property type="match status" value="1"/>
</dbReference>
<keyword evidence="1" id="KW-1133">Transmembrane helix</keyword>
<feature type="transmembrane region" description="Helical" evidence="1">
    <location>
        <begin position="33"/>
        <end position="52"/>
    </location>
</feature>
<feature type="transmembrane region" description="Helical" evidence="1">
    <location>
        <begin position="64"/>
        <end position="84"/>
    </location>
</feature>
<accession>A0A1M5NKP4</accession>
<evidence type="ECO:0000256" key="1">
    <source>
        <dbReference type="SAM" id="Phobius"/>
    </source>
</evidence>
<evidence type="ECO:0000313" key="2">
    <source>
        <dbReference type="EMBL" id="SHG90120.1"/>
    </source>
</evidence>
<keyword evidence="1" id="KW-0472">Membrane</keyword>
<evidence type="ECO:0000313" key="3">
    <source>
        <dbReference type="Proteomes" id="UP000184112"/>
    </source>
</evidence>
<dbReference type="InterPro" id="IPR049920">
    <property type="entry name" value="IK1_05631-like"/>
</dbReference>